<evidence type="ECO:0000259" key="2">
    <source>
        <dbReference type="Pfam" id="PF13556"/>
    </source>
</evidence>
<comment type="caution">
    <text evidence="3">The sequence shown here is derived from an EMBL/GenBank/DDBJ whole genome shotgun (WGS) entry which is preliminary data.</text>
</comment>
<dbReference type="AlphaFoldDB" id="A0A852Z856"/>
<feature type="domain" description="Purine catabolism PurC-like" evidence="1">
    <location>
        <begin position="9"/>
        <end position="123"/>
    </location>
</feature>
<evidence type="ECO:0000313" key="4">
    <source>
        <dbReference type="Proteomes" id="UP000548304"/>
    </source>
</evidence>
<dbReference type="EMBL" id="JACBYW010000002">
    <property type="protein sequence ID" value="NYH78343.1"/>
    <property type="molecule type" value="Genomic_DNA"/>
</dbReference>
<dbReference type="Proteomes" id="UP000548304">
    <property type="component" value="Unassembled WGS sequence"/>
</dbReference>
<accession>A0A852Z856</accession>
<dbReference type="PANTHER" id="PTHR33744:SF1">
    <property type="entry name" value="DNA-BINDING TRANSCRIPTIONAL ACTIVATOR ADER"/>
    <property type="match status" value="1"/>
</dbReference>
<dbReference type="InterPro" id="IPR025736">
    <property type="entry name" value="PucR_C-HTH_dom"/>
</dbReference>
<proteinExistence type="predicted"/>
<organism evidence="3 4">
    <name type="scientific">Actinopolyspora biskrensis</name>
    <dbReference type="NCBI Taxonomy" id="1470178"/>
    <lineage>
        <taxon>Bacteria</taxon>
        <taxon>Bacillati</taxon>
        <taxon>Actinomycetota</taxon>
        <taxon>Actinomycetes</taxon>
        <taxon>Actinopolysporales</taxon>
        <taxon>Actinopolysporaceae</taxon>
        <taxon>Actinopolyspora</taxon>
    </lineage>
</organism>
<dbReference type="Pfam" id="PF13556">
    <property type="entry name" value="HTH_30"/>
    <property type="match status" value="1"/>
</dbReference>
<dbReference type="InterPro" id="IPR042070">
    <property type="entry name" value="PucR_C-HTH_sf"/>
</dbReference>
<keyword evidence="4" id="KW-1185">Reference proteome</keyword>
<dbReference type="PANTHER" id="PTHR33744">
    <property type="entry name" value="CARBOHYDRATE DIACID REGULATOR"/>
    <property type="match status" value="1"/>
</dbReference>
<dbReference type="InterPro" id="IPR051448">
    <property type="entry name" value="CdaR-like_regulators"/>
</dbReference>
<dbReference type="Pfam" id="PF07905">
    <property type="entry name" value="PucR"/>
    <property type="match status" value="1"/>
</dbReference>
<gene>
    <name evidence="3" type="ORF">FHR84_001665</name>
</gene>
<name>A0A852Z856_9ACTN</name>
<feature type="domain" description="PucR C-terminal helix-turn-helix" evidence="2">
    <location>
        <begin position="427"/>
        <end position="483"/>
    </location>
</feature>
<evidence type="ECO:0000259" key="1">
    <source>
        <dbReference type="Pfam" id="PF07905"/>
    </source>
</evidence>
<dbReference type="RefSeq" id="WP_179534820.1">
    <property type="nucleotide sequence ID" value="NZ_JACBYW010000002.1"/>
</dbReference>
<sequence length="489" mass="52463">MPLTVRGLLADPELELTSHGSRSSADRPISWVHTSELADPTPFLEGGELLLTTGLTLRGHECGEYVSRLAAAGVAGLGFGVGLTHGEVPRELVAAATEAGLPLVAVPHRTPFIAISKAVSRALAEDEYEGVRRLSRAQQELARAAGSRGGLATLVRKLAGLVEGWVLLLDGAGTVLHAAPSTAGISARVLAPEAERLRGRQGRGTVDFELSGQEVSMQDLGAGNGAVLVVGRTWSFGTSDRQVINSAASLLTLALRQTETLRAARRKLRTGFLRTLLAGEPVWETLDDLRTEFPAPPLRVLAFEGARDSGELLYLLETEHFEEAIYPVEYEGAVMAVVPAGGGSLEQLSRRRDVLRVGISEPCDLSGMSRALRQAEQAVAAARTGDNTVWFAELAGWGLLDLVPADRVTGFAESLLAPLEGRNELIVSLREWLARHGQWDPAAGALGVHRHTLRNRIRKVESLLGRDLDQPGVRAELWLALRVLNGPER</sequence>
<reference evidence="3 4" key="1">
    <citation type="submission" date="2020-07" db="EMBL/GenBank/DDBJ databases">
        <title>Genomic Encyclopedia of Type Strains, Phase III (KMG-III): the genomes of soil and plant-associated and newly described type strains.</title>
        <authorList>
            <person name="Whitman W."/>
        </authorList>
    </citation>
    <scope>NUCLEOTIDE SEQUENCE [LARGE SCALE GENOMIC DNA]</scope>
    <source>
        <strain evidence="3 4">CECT 8576</strain>
    </source>
</reference>
<protein>
    <submittedName>
        <fullName evidence="3">Purine catabolism regulator</fullName>
    </submittedName>
</protein>
<dbReference type="Gene3D" id="1.10.10.2840">
    <property type="entry name" value="PucR C-terminal helix-turn-helix domain"/>
    <property type="match status" value="1"/>
</dbReference>
<evidence type="ECO:0000313" key="3">
    <source>
        <dbReference type="EMBL" id="NYH78343.1"/>
    </source>
</evidence>
<dbReference type="InterPro" id="IPR012914">
    <property type="entry name" value="PucR_dom"/>
</dbReference>